<dbReference type="OrthoDB" id="9763644at2"/>
<dbReference type="GO" id="GO:0005524">
    <property type="term" value="F:ATP binding"/>
    <property type="evidence" value="ECO:0007669"/>
    <property type="project" value="UniProtKB-KW"/>
</dbReference>
<dbReference type="InterPro" id="IPR014015">
    <property type="entry name" value="Helicase_SF3_DNA-vir"/>
</dbReference>
<evidence type="ECO:0000256" key="3">
    <source>
        <dbReference type="ARBA" id="ARBA00022806"/>
    </source>
</evidence>
<evidence type="ECO:0000256" key="1">
    <source>
        <dbReference type="ARBA" id="ARBA00022741"/>
    </source>
</evidence>
<keyword evidence="3" id="KW-0347">Helicase</keyword>
<dbReference type="Pfam" id="PF03288">
    <property type="entry name" value="Pox_D5"/>
    <property type="match status" value="1"/>
</dbReference>
<dbReference type="InterPro" id="IPR014818">
    <property type="entry name" value="Phage/plasmid_primase_P4_C"/>
</dbReference>
<evidence type="ECO:0000256" key="5">
    <source>
        <dbReference type="SAM" id="MobiDB-lite"/>
    </source>
</evidence>
<dbReference type="GO" id="GO:0004386">
    <property type="term" value="F:helicase activity"/>
    <property type="evidence" value="ECO:0007669"/>
    <property type="project" value="UniProtKB-KW"/>
</dbReference>
<protein>
    <submittedName>
        <fullName evidence="7">DNA primase</fullName>
    </submittedName>
</protein>
<keyword evidence="2" id="KW-0378">Hydrolase</keyword>
<dbReference type="PANTHER" id="PTHR35372">
    <property type="entry name" value="ATP BINDING PROTEIN-RELATED"/>
    <property type="match status" value="1"/>
</dbReference>
<keyword evidence="1" id="KW-0547">Nucleotide-binding</keyword>
<evidence type="ECO:0000313" key="8">
    <source>
        <dbReference type="Proteomes" id="UP000286997"/>
    </source>
</evidence>
<dbReference type="Proteomes" id="UP000286997">
    <property type="component" value="Unassembled WGS sequence"/>
</dbReference>
<reference evidence="7 8" key="1">
    <citation type="submission" date="2019-01" db="EMBL/GenBank/DDBJ databases">
        <authorList>
            <person name="Chen W.-M."/>
        </authorList>
    </citation>
    <scope>NUCLEOTIDE SEQUENCE [LARGE SCALE GENOMIC DNA]</scope>
    <source>
        <strain evidence="7 8">TER-1</strain>
    </source>
</reference>
<dbReference type="Pfam" id="PF08706">
    <property type="entry name" value="D5_N"/>
    <property type="match status" value="1"/>
</dbReference>
<comment type="caution">
    <text evidence="7">The sequence shown here is derived from an EMBL/GenBank/DDBJ whole genome shotgun (WGS) entry which is preliminary data.</text>
</comment>
<keyword evidence="8" id="KW-1185">Reference proteome</keyword>
<accession>A0A3S2YJQ7</accession>
<dbReference type="InterPro" id="IPR004968">
    <property type="entry name" value="DNA_primase/NTPase_C"/>
</dbReference>
<evidence type="ECO:0000256" key="2">
    <source>
        <dbReference type="ARBA" id="ARBA00022801"/>
    </source>
</evidence>
<gene>
    <name evidence="7" type="ORF">EOE48_26945</name>
</gene>
<dbReference type="RefSeq" id="WP_127733969.1">
    <property type="nucleotide sequence ID" value="NZ_SACP01000047.1"/>
</dbReference>
<dbReference type="PROSITE" id="PS51206">
    <property type="entry name" value="SF3_HELICASE_1"/>
    <property type="match status" value="1"/>
</dbReference>
<name>A0A3S2YJQ7_9HYPH</name>
<dbReference type="SUPFAM" id="SSF52540">
    <property type="entry name" value="P-loop containing nucleoside triphosphate hydrolases"/>
    <property type="match status" value="1"/>
</dbReference>
<organism evidence="7 8">
    <name type="scientific">Methylobacterium oryzihabitans</name>
    <dbReference type="NCBI Taxonomy" id="2499852"/>
    <lineage>
        <taxon>Bacteria</taxon>
        <taxon>Pseudomonadati</taxon>
        <taxon>Pseudomonadota</taxon>
        <taxon>Alphaproteobacteria</taxon>
        <taxon>Hyphomicrobiales</taxon>
        <taxon>Methylobacteriaceae</taxon>
        <taxon>Methylobacterium</taxon>
    </lineage>
</organism>
<keyword evidence="4" id="KW-0067">ATP-binding</keyword>
<dbReference type="NCBIfam" id="TIGR01613">
    <property type="entry name" value="primase_Cterm"/>
    <property type="match status" value="1"/>
</dbReference>
<feature type="region of interest" description="Disordered" evidence="5">
    <location>
        <begin position="140"/>
        <end position="178"/>
    </location>
</feature>
<dbReference type="InterPro" id="IPR027417">
    <property type="entry name" value="P-loop_NTPase"/>
</dbReference>
<dbReference type="EMBL" id="SACP01000047">
    <property type="protein sequence ID" value="RVU13149.1"/>
    <property type="molecule type" value="Genomic_DNA"/>
</dbReference>
<dbReference type="SMART" id="SM00885">
    <property type="entry name" value="D5_N"/>
    <property type="match status" value="1"/>
</dbReference>
<evidence type="ECO:0000259" key="6">
    <source>
        <dbReference type="PROSITE" id="PS51206"/>
    </source>
</evidence>
<sequence>MSDDPKARIADAFTPLPDPEPGFDDADRFEPSTDDVEEGDAPSGSGLDNVDGSVVERCAGLDHSDTDNGLRLRLHFGRDLSVMAQEGTPGGDWLAWCGTHWDLAGGASGARMIAQRLGDRIGLEAAYLGHTPDETKAIRAGKAASRKAAEDRTDEDREAIERKSKAEKALDQRRSRRRAFGVTSKNKGRFEAALECAAPHLRRAPDRFNPARLTFATLTHTLRFSRRLDEEANDALDPEAYAAAPRVYRVSLHAAPGHERDDWITAVVPTAYDPDAVAPRWEAFLAEMLPDADKRRTVQQFAGVGLLAIPVQRVMFHYGLGANGKSVFLEVLCRLLGPGLAVGLPRESLVGGSERAAGAASPDIVRLYGKRLVRVTELKADVPVQEDLIKRLTGGEAIPARTLFKGFFEFQNFATPHMSGNGFPTIDGTDNGIWRRMLVVHWDQTLPEERQRDFEEFVSEFVTEEGPGILNWLIAGARDFLLNGLSVATSIRDATGEYREEMDPIGEFVTACVVQAQGYKVQANDMYQAYMSWSLANAKRVRSQTKFGRTLKQRFEKSSINGCVYYMNCDLQNVPARPVSARNPED</sequence>
<dbReference type="AlphaFoldDB" id="A0A3S2YJQ7"/>
<dbReference type="GO" id="GO:0016787">
    <property type="term" value="F:hydrolase activity"/>
    <property type="evidence" value="ECO:0007669"/>
    <property type="project" value="UniProtKB-KW"/>
</dbReference>
<proteinExistence type="predicted"/>
<dbReference type="PANTHER" id="PTHR35372:SF2">
    <property type="entry name" value="SF3 HELICASE DOMAIN-CONTAINING PROTEIN"/>
    <property type="match status" value="1"/>
</dbReference>
<evidence type="ECO:0000313" key="7">
    <source>
        <dbReference type="EMBL" id="RVU13149.1"/>
    </source>
</evidence>
<evidence type="ECO:0000256" key="4">
    <source>
        <dbReference type="ARBA" id="ARBA00022840"/>
    </source>
</evidence>
<feature type="region of interest" description="Disordered" evidence="5">
    <location>
        <begin position="1"/>
        <end position="51"/>
    </location>
</feature>
<dbReference type="InterPro" id="IPR051620">
    <property type="entry name" value="ORF904-like_C"/>
</dbReference>
<dbReference type="InterPro" id="IPR006500">
    <property type="entry name" value="Helicase_put_C_phage/plasmid"/>
</dbReference>
<feature type="compositionally biased region" description="Basic and acidic residues" evidence="5">
    <location>
        <begin position="147"/>
        <end position="173"/>
    </location>
</feature>
<dbReference type="Gene3D" id="3.40.50.300">
    <property type="entry name" value="P-loop containing nucleotide triphosphate hydrolases"/>
    <property type="match status" value="1"/>
</dbReference>
<feature type="domain" description="SF3 helicase" evidence="6">
    <location>
        <begin position="293"/>
        <end position="455"/>
    </location>
</feature>